<feature type="transmembrane region" description="Helical" evidence="1">
    <location>
        <begin position="39"/>
        <end position="61"/>
    </location>
</feature>
<evidence type="ECO:0008006" key="4">
    <source>
        <dbReference type="Google" id="ProtNLM"/>
    </source>
</evidence>
<dbReference type="EMBL" id="JBEPSJ010000002">
    <property type="protein sequence ID" value="MET4582961.1"/>
    <property type="molecule type" value="Genomic_DNA"/>
</dbReference>
<sequence length="170" mass="17964">MPSQDPKMTEVRTDAIRGLLAETIRDEPEFRRRRIRRRLLIWGGVGLITIGGLSTAGSVLFGDAPLTDQSIVQCFSSTVPNADGTFPGSGATVATKDGPGRVDDALALCSEMWRHGILSSGYDPTAATYAPEETEVPALQVCVMRDGTAAVVPSEDAAICQALGMSALAR</sequence>
<organism evidence="2 3">
    <name type="scientific">Conyzicola nivalis</name>
    <dbReference type="NCBI Taxonomy" id="1477021"/>
    <lineage>
        <taxon>Bacteria</taxon>
        <taxon>Bacillati</taxon>
        <taxon>Actinomycetota</taxon>
        <taxon>Actinomycetes</taxon>
        <taxon>Micrococcales</taxon>
        <taxon>Microbacteriaceae</taxon>
        <taxon>Conyzicola</taxon>
    </lineage>
</organism>
<protein>
    <recommendedName>
        <fullName evidence="4">Septum formation-related domain-containing protein</fullName>
    </recommendedName>
</protein>
<accession>A0ABV2QPI6</accession>
<keyword evidence="3" id="KW-1185">Reference proteome</keyword>
<evidence type="ECO:0000313" key="3">
    <source>
        <dbReference type="Proteomes" id="UP001549257"/>
    </source>
</evidence>
<dbReference type="Proteomes" id="UP001549257">
    <property type="component" value="Unassembled WGS sequence"/>
</dbReference>
<keyword evidence="1" id="KW-1133">Transmembrane helix</keyword>
<keyword evidence="1" id="KW-0812">Transmembrane</keyword>
<keyword evidence="1" id="KW-0472">Membrane</keyword>
<evidence type="ECO:0000313" key="2">
    <source>
        <dbReference type="EMBL" id="MET4582961.1"/>
    </source>
</evidence>
<name>A0ABV2QPI6_9MICO</name>
<proteinExistence type="predicted"/>
<gene>
    <name evidence="2" type="ORF">ABIE21_002471</name>
</gene>
<comment type="caution">
    <text evidence="2">The sequence shown here is derived from an EMBL/GenBank/DDBJ whole genome shotgun (WGS) entry which is preliminary data.</text>
</comment>
<evidence type="ECO:0000256" key="1">
    <source>
        <dbReference type="SAM" id="Phobius"/>
    </source>
</evidence>
<reference evidence="2 3" key="1">
    <citation type="submission" date="2024-06" db="EMBL/GenBank/DDBJ databases">
        <title>Sorghum-associated microbial communities from plants grown in Nebraska, USA.</title>
        <authorList>
            <person name="Schachtman D."/>
        </authorList>
    </citation>
    <scope>NUCLEOTIDE SEQUENCE [LARGE SCALE GENOMIC DNA]</scope>
    <source>
        <strain evidence="2 3">2857</strain>
    </source>
</reference>